<evidence type="ECO:0000313" key="2">
    <source>
        <dbReference type="EMBL" id="ESO87121.1"/>
    </source>
</evidence>
<dbReference type="Proteomes" id="UP000030746">
    <property type="component" value="Unassembled WGS sequence"/>
</dbReference>
<feature type="compositionally biased region" description="Polar residues" evidence="1">
    <location>
        <begin position="98"/>
        <end position="156"/>
    </location>
</feature>
<feature type="compositionally biased region" description="Polar residues" evidence="1">
    <location>
        <begin position="7"/>
        <end position="16"/>
    </location>
</feature>
<proteinExistence type="predicted"/>
<protein>
    <submittedName>
        <fullName evidence="2">Uncharacterized protein</fullName>
    </submittedName>
</protein>
<evidence type="ECO:0000313" key="3">
    <source>
        <dbReference type="Proteomes" id="UP000030746"/>
    </source>
</evidence>
<feature type="compositionally biased region" description="Basic residues" evidence="1">
    <location>
        <begin position="66"/>
        <end position="76"/>
    </location>
</feature>
<reference evidence="2 3" key="1">
    <citation type="journal article" date="2013" name="Nature">
        <title>Insights into bilaterian evolution from three spiralian genomes.</title>
        <authorList>
            <person name="Simakov O."/>
            <person name="Marletaz F."/>
            <person name="Cho S.J."/>
            <person name="Edsinger-Gonzales E."/>
            <person name="Havlak P."/>
            <person name="Hellsten U."/>
            <person name="Kuo D.H."/>
            <person name="Larsson T."/>
            <person name="Lv J."/>
            <person name="Arendt D."/>
            <person name="Savage R."/>
            <person name="Osoegawa K."/>
            <person name="de Jong P."/>
            <person name="Grimwood J."/>
            <person name="Chapman J.A."/>
            <person name="Shapiro H."/>
            <person name="Aerts A."/>
            <person name="Otillar R.P."/>
            <person name="Terry A.Y."/>
            <person name="Boore J.L."/>
            <person name="Grigoriev I.V."/>
            <person name="Lindberg D.R."/>
            <person name="Seaver E.C."/>
            <person name="Weisblat D.A."/>
            <person name="Putnam N.H."/>
            <person name="Rokhsar D.S."/>
        </authorList>
    </citation>
    <scope>NUCLEOTIDE SEQUENCE [LARGE SCALE GENOMIC DNA]</scope>
</reference>
<feature type="non-terminal residue" evidence="2">
    <location>
        <position position="1"/>
    </location>
</feature>
<sequence>RRRDPSPSVNTGSPSMTPEEKRHVNLGPKFGTASPERVRKLMALSDKVRPHNPKIPVPTVTSPINGRRHGSPRHARALPVNLSVESSSVSGISRKPSRTGSINSTDSASPTSSINSYQHQYGSETDSGHNSIMSSNFDSHSTSSVGSCNSPPFQRKSSNPHLHPHHSHIHSGTQSLHLPAGPRPPLPSYQTVMQNAASHSIPHVSGSYIPHSHYGRRPPLPDYQAAAHMANLARQKQLYHMERANAAGYYQDSDYDIPNSECADEEQVSAV</sequence>
<feature type="region of interest" description="Disordered" evidence="1">
    <location>
        <begin position="1"/>
        <end position="33"/>
    </location>
</feature>
<dbReference type="STRING" id="225164.V4A1F1"/>
<dbReference type="OrthoDB" id="21144at2759"/>
<dbReference type="GeneID" id="20236346"/>
<dbReference type="AlphaFoldDB" id="V4A1F1"/>
<dbReference type="RefSeq" id="XP_009062073.1">
    <property type="nucleotide sequence ID" value="XM_009063825.1"/>
</dbReference>
<accession>V4A1F1</accession>
<dbReference type="CTD" id="20236346"/>
<keyword evidence="3" id="KW-1185">Reference proteome</keyword>
<name>V4A1F1_LOTGI</name>
<feature type="region of interest" description="Disordered" evidence="1">
    <location>
        <begin position="45"/>
        <end position="190"/>
    </location>
</feature>
<evidence type="ECO:0000256" key="1">
    <source>
        <dbReference type="SAM" id="MobiDB-lite"/>
    </source>
</evidence>
<dbReference type="EMBL" id="KB202953">
    <property type="protein sequence ID" value="ESO87121.1"/>
    <property type="molecule type" value="Genomic_DNA"/>
</dbReference>
<dbReference type="HOGENOM" id="CLU_1028853_0_0_1"/>
<feature type="compositionally biased region" description="Low complexity" evidence="1">
    <location>
        <begin position="80"/>
        <end position="93"/>
    </location>
</feature>
<organism evidence="2 3">
    <name type="scientific">Lottia gigantea</name>
    <name type="common">Giant owl limpet</name>
    <dbReference type="NCBI Taxonomy" id="225164"/>
    <lineage>
        <taxon>Eukaryota</taxon>
        <taxon>Metazoa</taxon>
        <taxon>Spiralia</taxon>
        <taxon>Lophotrochozoa</taxon>
        <taxon>Mollusca</taxon>
        <taxon>Gastropoda</taxon>
        <taxon>Patellogastropoda</taxon>
        <taxon>Lottioidea</taxon>
        <taxon>Lottiidae</taxon>
        <taxon>Lottia</taxon>
    </lineage>
</organism>
<dbReference type="KEGG" id="lgi:LOTGIDRAFT_154612"/>
<gene>
    <name evidence="2" type="ORF">LOTGIDRAFT_154612</name>
</gene>